<dbReference type="InterPro" id="IPR006204">
    <property type="entry name" value="GHMP_kinase_N_dom"/>
</dbReference>
<keyword evidence="6 7" id="KW-0067">ATP-binding</keyword>
<dbReference type="STRING" id="555088.DealDRAFT_0281"/>
<dbReference type="InterPro" id="IPR013750">
    <property type="entry name" value="GHMP_kinase_C_dom"/>
</dbReference>
<dbReference type="EMBL" id="ACJM01000001">
    <property type="protein sequence ID" value="EEG79007.1"/>
    <property type="molecule type" value="Genomic_DNA"/>
</dbReference>
<dbReference type="SUPFAM" id="SSF55060">
    <property type="entry name" value="GHMP Kinase, C-terminal domain"/>
    <property type="match status" value="1"/>
</dbReference>
<dbReference type="InterPro" id="IPR036554">
    <property type="entry name" value="GHMP_kinase_C_sf"/>
</dbReference>
<dbReference type="Pfam" id="PF00288">
    <property type="entry name" value="GHMP_kinases_N"/>
    <property type="match status" value="1"/>
</dbReference>
<dbReference type="Gene3D" id="3.30.230.10">
    <property type="match status" value="1"/>
</dbReference>
<evidence type="ECO:0000256" key="1">
    <source>
        <dbReference type="ARBA" id="ARBA00022605"/>
    </source>
</evidence>
<evidence type="ECO:0000313" key="12">
    <source>
        <dbReference type="Proteomes" id="UP000006443"/>
    </source>
</evidence>
<reference evidence="11 12" key="1">
    <citation type="submission" date="2009-02" db="EMBL/GenBank/DDBJ databases">
        <title>Sequencing of the draft genome and assembly of Dethiobacter alkaliphilus AHT 1.</title>
        <authorList>
            <consortium name="US DOE Joint Genome Institute (JGI-PGF)"/>
            <person name="Lucas S."/>
            <person name="Copeland A."/>
            <person name="Lapidus A."/>
            <person name="Glavina del Rio T."/>
            <person name="Dalin E."/>
            <person name="Tice H."/>
            <person name="Bruce D."/>
            <person name="Goodwin L."/>
            <person name="Pitluck S."/>
            <person name="Larimer F."/>
            <person name="Land M.L."/>
            <person name="Hauser L."/>
            <person name="Muyzer G."/>
        </authorList>
    </citation>
    <scope>NUCLEOTIDE SEQUENCE [LARGE SCALE GENOMIC DNA]</scope>
    <source>
        <strain evidence="11 12">AHT 1</strain>
    </source>
</reference>
<dbReference type="NCBIfam" id="NF002288">
    <property type="entry name" value="PRK01212.1-4"/>
    <property type="match status" value="1"/>
</dbReference>
<dbReference type="HAMAP" id="MF_00384">
    <property type="entry name" value="Homoser_kinase"/>
    <property type="match status" value="1"/>
</dbReference>
<dbReference type="NCBIfam" id="TIGR00191">
    <property type="entry name" value="thrB"/>
    <property type="match status" value="1"/>
</dbReference>
<dbReference type="GO" id="GO:0009088">
    <property type="term" value="P:threonine biosynthetic process"/>
    <property type="evidence" value="ECO:0007669"/>
    <property type="project" value="UniProtKB-UniRule"/>
</dbReference>
<dbReference type="PIRSF" id="PIRSF000676">
    <property type="entry name" value="Homoser_kin"/>
    <property type="match status" value="1"/>
</dbReference>
<organism evidence="11 12">
    <name type="scientific">Dethiobacter alkaliphilus AHT 1</name>
    <dbReference type="NCBI Taxonomy" id="555088"/>
    <lineage>
        <taxon>Bacteria</taxon>
        <taxon>Bacillati</taxon>
        <taxon>Bacillota</taxon>
        <taxon>Dethiobacteria</taxon>
        <taxon>Dethiobacterales</taxon>
        <taxon>Dethiobacteraceae</taxon>
        <taxon>Dethiobacter</taxon>
    </lineage>
</organism>
<evidence type="ECO:0000256" key="3">
    <source>
        <dbReference type="ARBA" id="ARBA00022697"/>
    </source>
</evidence>
<feature type="binding site" evidence="7">
    <location>
        <begin position="91"/>
        <end position="101"/>
    </location>
    <ligand>
        <name>ATP</name>
        <dbReference type="ChEBI" id="CHEBI:30616"/>
    </ligand>
</feature>
<name>C0GCS2_DETAL</name>
<comment type="similarity">
    <text evidence="7">Belongs to the GHMP kinase family. Homoserine kinase subfamily.</text>
</comment>
<dbReference type="PANTHER" id="PTHR20861:SF1">
    <property type="entry name" value="HOMOSERINE KINASE"/>
    <property type="match status" value="1"/>
</dbReference>
<comment type="catalytic activity">
    <reaction evidence="7">
        <text>L-homoserine + ATP = O-phospho-L-homoserine + ADP + H(+)</text>
        <dbReference type="Rhea" id="RHEA:13985"/>
        <dbReference type="ChEBI" id="CHEBI:15378"/>
        <dbReference type="ChEBI" id="CHEBI:30616"/>
        <dbReference type="ChEBI" id="CHEBI:57476"/>
        <dbReference type="ChEBI" id="CHEBI:57590"/>
        <dbReference type="ChEBI" id="CHEBI:456216"/>
        <dbReference type="EC" id="2.7.1.39"/>
    </reaction>
</comment>
<keyword evidence="2 7" id="KW-0808">Transferase</keyword>
<gene>
    <name evidence="7" type="primary">thrB</name>
    <name evidence="11" type="ORF">DealDRAFT_0281</name>
</gene>
<dbReference type="RefSeq" id="WP_008514143.1">
    <property type="nucleotide sequence ID" value="NZ_ACJM01000001.1"/>
</dbReference>
<dbReference type="OrthoDB" id="9769912at2"/>
<keyword evidence="1 7" id="KW-0028">Amino-acid biosynthesis</keyword>
<dbReference type="eggNOG" id="COG0083">
    <property type="taxonomic scope" value="Bacteria"/>
</dbReference>
<keyword evidence="7" id="KW-0963">Cytoplasm</keyword>
<dbReference type="UniPathway" id="UPA00050">
    <property type="reaction ID" value="UER00064"/>
</dbReference>
<dbReference type="EC" id="2.7.1.39" evidence="7 8"/>
<evidence type="ECO:0000256" key="4">
    <source>
        <dbReference type="ARBA" id="ARBA00022741"/>
    </source>
</evidence>
<evidence type="ECO:0000259" key="10">
    <source>
        <dbReference type="Pfam" id="PF08544"/>
    </source>
</evidence>
<evidence type="ECO:0000256" key="2">
    <source>
        <dbReference type="ARBA" id="ARBA00022679"/>
    </source>
</evidence>
<evidence type="ECO:0000313" key="11">
    <source>
        <dbReference type="EMBL" id="EEG79007.1"/>
    </source>
</evidence>
<dbReference type="SUPFAM" id="SSF54211">
    <property type="entry name" value="Ribosomal protein S5 domain 2-like"/>
    <property type="match status" value="1"/>
</dbReference>
<dbReference type="Proteomes" id="UP000006443">
    <property type="component" value="Unassembled WGS sequence"/>
</dbReference>
<comment type="pathway">
    <text evidence="7">Amino-acid biosynthesis; L-threonine biosynthesis; L-threonine from L-aspartate: step 4/5.</text>
</comment>
<dbReference type="InterPro" id="IPR014721">
    <property type="entry name" value="Ribsml_uS5_D2-typ_fold_subgr"/>
</dbReference>
<dbReference type="GO" id="GO:0005737">
    <property type="term" value="C:cytoplasm"/>
    <property type="evidence" value="ECO:0007669"/>
    <property type="project" value="UniProtKB-SubCell"/>
</dbReference>
<dbReference type="GO" id="GO:0005524">
    <property type="term" value="F:ATP binding"/>
    <property type="evidence" value="ECO:0007669"/>
    <property type="project" value="UniProtKB-UniRule"/>
</dbReference>
<dbReference type="InterPro" id="IPR020568">
    <property type="entry name" value="Ribosomal_Su5_D2-typ_SF"/>
</dbReference>
<dbReference type="PANTHER" id="PTHR20861">
    <property type="entry name" value="HOMOSERINE/4-DIPHOSPHOCYTIDYL-2-C-METHYL-D-ERYTHRITOL KINASE"/>
    <property type="match status" value="1"/>
</dbReference>
<dbReference type="PRINTS" id="PR00958">
    <property type="entry name" value="HOMSERKINASE"/>
</dbReference>
<keyword evidence="12" id="KW-1185">Reference proteome</keyword>
<comment type="function">
    <text evidence="7">Catalyzes the ATP-dependent phosphorylation of L-homoserine to L-homoserine phosphate.</text>
</comment>
<evidence type="ECO:0000256" key="6">
    <source>
        <dbReference type="ARBA" id="ARBA00022840"/>
    </source>
</evidence>
<evidence type="ECO:0000259" key="9">
    <source>
        <dbReference type="Pfam" id="PF00288"/>
    </source>
</evidence>
<keyword evidence="4 7" id="KW-0547">Nucleotide-binding</keyword>
<sequence length="307" mass="32396">MLATSVKVKVPATSANLGPGFDVLGMALDIYNTVEMSVEPSGTMMVESIGEGSRFLAKNGSKMLVDAVQKVFDTASFDPGGLRIRQHNRIPLFRGMGSSAAAIAGGMVAANLLLPNPLTAEELLMLAAKMEGHPDNVAPALFGGFVIASQNGDDVRYTRIEPPPSLKVVVAVPAFTLPTKKSRTVIPARVPLKDAVFNMGRVGLLVSALAAGDLEMLRHAMEDRLHQQYRMPLIPGLDEVFAAACNAGALASTLSGAGPAVISFVTENSEAVGEMMRRAFGRHGIDCRIIETAVGRRGALNSTVSLR</sequence>
<feature type="domain" description="GHMP kinase C-terminal" evidence="10">
    <location>
        <begin position="206"/>
        <end position="280"/>
    </location>
</feature>
<proteinExistence type="inferred from homology"/>
<accession>C0GCS2</accession>
<keyword evidence="3 7" id="KW-0791">Threonine biosynthesis</keyword>
<comment type="caution">
    <text evidence="11">The sequence shown here is derived from an EMBL/GenBank/DDBJ whole genome shotgun (WGS) entry which is preliminary data.</text>
</comment>
<dbReference type="InterPro" id="IPR000870">
    <property type="entry name" value="Homoserine_kinase"/>
</dbReference>
<evidence type="ECO:0000256" key="7">
    <source>
        <dbReference type="HAMAP-Rule" id="MF_00384"/>
    </source>
</evidence>
<feature type="domain" description="GHMP kinase N-terminal" evidence="9">
    <location>
        <begin position="65"/>
        <end position="144"/>
    </location>
</feature>
<dbReference type="AlphaFoldDB" id="C0GCS2"/>
<evidence type="ECO:0000256" key="8">
    <source>
        <dbReference type="NCBIfam" id="TIGR00191"/>
    </source>
</evidence>
<evidence type="ECO:0000256" key="5">
    <source>
        <dbReference type="ARBA" id="ARBA00022777"/>
    </source>
</evidence>
<keyword evidence="5 7" id="KW-0418">Kinase</keyword>
<dbReference type="Pfam" id="PF08544">
    <property type="entry name" value="GHMP_kinases_C"/>
    <property type="match status" value="1"/>
</dbReference>
<dbReference type="Gene3D" id="3.30.70.890">
    <property type="entry name" value="GHMP kinase, C-terminal domain"/>
    <property type="match status" value="1"/>
</dbReference>
<protein>
    <recommendedName>
        <fullName evidence="7 8">Homoserine kinase</fullName>
        <shortName evidence="7">HK</shortName>
        <shortName evidence="7">HSK</shortName>
        <ecNumber evidence="7 8">2.7.1.39</ecNumber>
    </recommendedName>
</protein>
<dbReference type="GO" id="GO:0004413">
    <property type="term" value="F:homoserine kinase activity"/>
    <property type="evidence" value="ECO:0007669"/>
    <property type="project" value="UniProtKB-UniRule"/>
</dbReference>
<comment type="subcellular location">
    <subcellularLocation>
        <location evidence="7">Cytoplasm</location>
    </subcellularLocation>
</comment>